<protein>
    <submittedName>
        <fullName evidence="7">Threonine aldolase</fullName>
    </submittedName>
</protein>
<feature type="modified residue" description="N6-(pyridoxal phosphate)lysine" evidence="5">
    <location>
        <position position="250"/>
    </location>
</feature>
<dbReference type="OrthoDB" id="10261951at2759"/>
<dbReference type="Proteomes" id="UP000605986">
    <property type="component" value="Unassembled WGS sequence"/>
</dbReference>
<dbReference type="PIRSF" id="PIRSF017617">
    <property type="entry name" value="Thr_aldolase"/>
    <property type="match status" value="1"/>
</dbReference>
<dbReference type="EMBL" id="JAADJG010000858">
    <property type="protein sequence ID" value="KAF4435309.1"/>
    <property type="molecule type" value="Genomic_DNA"/>
</dbReference>
<dbReference type="PANTHER" id="PTHR48097:SF9">
    <property type="entry name" value="L-THREONINE ALDOLASE"/>
    <property type="match status" value="1"/>
</dbReference>
<evidence type="ECO:0000256" key="1">
    <source>
        <dbReference type="ARBA" id="ARBA00001933"/>
    </source>
</evidence>
<dbReference type="Pfam" id="PF01212">
    <property type="entry name" value="Beta_elim_lyase"/>
    <property type="match status" value="1"/>
</dbReference>
<dbReference type="GO" id="GO:0006545">
    <property type="term" value="P:glycine biosynthetic process"/>
    <property type="evidence" value="ECO:0007669"/>
    <property type="project" value="TreeGrafter"/>
</dbReference>
<comment type="similarity">
    <text evidence="2">Belongs to the threonine aldolase family.</text>
</comment>
<dbReference type="Gene3D" id="3.40.640.10">
    <property type="entry name" value="Type I PLP-dependent aspartate aminotransferase-like (Major domain)"/>
    <property type="match status" value="1"/>
</dbReference>
<dbReference type="AlphaFoldDB" id="A0A8H4JQP5"/>
<evidence type="ECO:0000256" key="3">
    <source>
        <dbReference type="ARBA" id="ARBA00022898"/>
    </source>
</evidence>
<dbReference type="PANTHER" id="PTHR48097">
    <property type="entry name" value="L-THREONINE ALDOLASE-RELATED"/>
    <property type="match status" value="1"/>
</dbReference>
<dbReference type="GO" id="GO:0006567">
    <property type="term" value="P:L-threonine catabolic process"/>
    <property type="evidence" value="ECO:0007669"/>
    <property type="project" value="TreeGrafter"/>
</dbReference>
<dbReference type="InterPro" id="IPR015424">
    <property type="entry name" value="PyrdxlP-dep_Trfase"/>
</dbReference>
<accession>A0A8H4JQP5</accession>
<dbReference type="FunFam" id="3.40.640.10:FF:000030">
    <property type="entry name" value="Low-specificity L-threonine aldolase"/>
    <property type="match status" value="1"/>
</dbReference>
<dbReference type="GO" id="GO:0008732">
    <property type="term" value="F:L-allo-threonine aldolase activity"/>
    <property type="evidence" value="ECO:0007669"/>
    <property type="project" value="TreeGrafter"/>
</dbReference>
<gene>
    <name evidence="7" type="ORF">F53441_13542</name>
</gene>
<evidence type="ECO:0000313" key="7">
    <source>
        <dbReference type="EMBL" id="KAF4435309.1"/>
    </source>
</evidence>
<feature type="domain" description="Aromatic amino acid beta-eliminating lyase/threonine aldolase" evidence="6">
    <location>
        <begin position="30"/>
        <end position="337"/>
    </location>
</feature>
<dbReference type="InterPro" id="IPR015421">
    <property type="entry name" value="PyrdxlP-dep_Trfase_major"/>
</dbReference>
<dbReference type="InterPro" id="IPR015422">
    <property type="entry name" value="PyrdxlP-dep_Trfase_small"/>
</dbReference>
<evidence type="ECO:0000256" key="2">
    <source>
        <dbReference type="ARBA" id="ARBA00006966"/>
    </source>
</evidence>
<evidence type="ECO:0000256" key="5">
    <source>
        <dbReference type="PIRSR" id="PIRSR017617-1"/>
    </source>
</evidence>
<organism evidence="7 8">
    <name type="scientific">Fusarium austroafricanum</name>
    <dbReference type="NCBI Taxonomy" id="2364996"/>
    <lineage>
        <taxon>Eukaryota</taxon>
        <taxon>Fungi</taxon>
        <taxon>Dikarya</taxon>
        <taxon>Ascomycota</taxon>
        <taxon>Pezizomycotina</taxon>
        <taxon>Sordariomycetes</taxon>
        <taxon>Hypocreomycetidae</taxon>
        <taxon>Hypocreales</taxon>
        <taxon>Nectriaceae</taxon>
        <taxon>Fusarium</taxon>
        <taxon>Fusarium concolor species complex</taxon>
    </lineage>
</organism>
<dbReference type="InterPro" id="IPR023603">
    <property type="entry name" value="Low_specificity_L-TA-like"/>
</dbReference>
<reference evidence="7" key="1">
    <citation type="submission" date="2020-01" db="EMBL/GenBank/DDBJ databases">
        <title>Identification and distribution of gene clusters putatively required for synthesis of sphingolipid metabolism inhibitors in phylogenetically diverse species of the filamentous fungus Fusarium.</title>
        <authorList>
            <person name="Kim H.-S."/>
            <person name="Busman M."/>
            <person name="Brown D.W."/>
            <person name="Divon H."/>
            <person name="Uhlig S."/>
            <person name="Proctor R.H."/>
        </authorList>
    </citation>
    <scope>NUCLEOTIDE SEQUENCE</scope>
    <source>
        <strain evidence="7">NRRL 53441</strain>
    </source>
</reference>
<proteinExistence type="inferred from homology"/>
<keyword evidence="4" id="KW-0456">Lyase</keyword>
<comment type="caution">
    <text evidence="7">The sequence shown here is derived from an EMBL/GenBank/DDBJ whole genome shotgun (WGS) entry which is preliminary data.</text>
</comment>
<name>A0A8H4JQP5_9HYPO</name>
<keyword evidence="8" id="KW-1185">Reference proteome</keyword>
<evidence type="ECO:0000256" key="4">
    <source>
        <dbReference type="ARBA" id="ARBA00023239"/>
    </source>
</evidence>
<dbReference type="Gene3D" id="3.90.1150.10">
    <property type="entry name" value="Aspartate Aminotransferase, domain 1"/>
    <property type="match status" value="1"/>
</dbReference>
<dbReference type="InterPro" id="IPR001597">
    <property type="entry name" value="ArAA_b-elim_lyase/Thr_aldolase"/>
</dbReference>
<dbReference type="SUPFAM" id="SSF53383">
    <property type="entry name" value="PLP-dependent transferases"/>
    <property type="match status" value="1"/>
</dbReference>
<keyword evidence="3" id="KW-0663">Pyridoxal phosphate</keyword>
<evidence type="ECO:0000259" key="6">
    <source>
        <dbReference type="Pfam" id="PF01212"/>
    </source>
</evidence>
<dbReference type="GO" id="GO:0005829">
    <property type="term" value="C:cytosol"/>
    <property type="evidence" value="ECO:0007669"/>
    <property type="project" value="TreeGrafter"/>
</dbReference>
<comment type="cofactor">
    <cofactor evidence="1">
        <name>pyridoxal 5'-phosphate</name>
        <dbReference type="ChEBI" id="CHEBI:597326"/>
    </cofactor>
</comment>
<sequence>MPSLVTPTESPFTPKVQAKLLANREKASRDFRSDVVTVPIDEMMTSILEASVNDDIYDPEGDPSIKALEAKLMELTGMEAALWAISGTQGNQICLRTHLTQPPHSVLLDHRAHVHCWESGALPVISQASATTVHAKNGVHLTLEDVKKNIIADGNSTLVRPSSMNTADPIVHFPPTRVVALENTLSGTILPLADAQAISNYVRSFPVPEGQKPIAMHLDAARVFDGVTGEGVDLKAYAACFDSMSICLAKGIGAPMGSVILGKKPFIERAKWFRKMLGGGTRQPGMMAAAALSALEYSLPRFPLVHAMTKTAAARLEAVGYKFTLPVQTNMILLDLEVAEIPPAAFVEYCAKEDISVFPIARLVFHHQTSEVAVDKLVKALTRLMEDKRNGVALNNGEAHGGYS</sequence>
<evidence type="ECO:0000313" key="8">
    <source>
        <dbReference type="Proteomes" id="UP000605986"/>
    </source>
</evidence>